<evidence type="ECO:0000256" key="1">
    <source>
        <dbReference type="ARBA" id="ARBA00022801"/>
    </source>
</evidence>
<dbReference type="AlphaFoldDB" id="A0A5B8VK90"/>
<sequence length="189" mass="20361">MEANNNNDTALLIMDVQTHTLKSLKDANYYVHGIAKATAAARQAGVPIIYIVVGFKPGYPEVHPDNKAFASIKKMDVGLDNADNYAVPASIGPKEGDLLLIKKRFSAFAGSGLDLILRAKQIKHLVLAGISTSGVVLSTLREAADKDFKITVLADGCSDKDDSVHQVLLERVFPRQALVTTIDDWCAGL</sequence>
<dbReference type="GO" id="GO:0016787">
    <property type="term" value="F:hydrolase activity"/>
    <property type="evidence" value="ECO:0007669"/>
    <property type="project" value="UniProtKB-KW"/>
</dbReference>
<feature type="domain" description="Isochorismatase-like" evidence="2">
    <location>
        <begin position="9"/>
        <end position="184"/>
    </location>
</feature>
<dbReference type="Gene3D" id="3.40.50.850">
    <property type="entry name" value="Isochorismatase-like"/>
    <property type="match status" value="1"/>
</dbReference>
<keyword evidence="4" id="KW-1185">Reference proteome</keyword>
<dbReference type="InterPro" id="IPR000868">
    <property type="entry name" value="Isochorismatase-like_dom"/>
</dbReference>
<dbReference type="KEGG" id="agi:FSB73_08750"/>
<accession>A0A5B8VK90</accession>
<evidence type="ECO:0000313" key="4">
    <source>
        <dbReference type="Proteomes" id="UP000321291"/>
    </source>
</evidence>
<organism evidence="3 4">
    <name type="scientific">Arachidicoccus ginsenosidivorans</name>
    <dbReference type="NCBI Taxonomy" id="496057"/>
    <lineage>
        <taxon>Bacteria</taxon>
        <taxon>Pseudomonadati</taxon>
        <taxon>Bacteroidota</taxon>
        <taxon>Chitinophagia</taxon>
        <taxon>Chitinophagales</taxon>
        <taxon>Chitinophagaceae</taxon>
        <taxon>Arachidicoccus</taxon>
    </lineage>
</organism>
<reference evidence="3 4" key="1">
    <citation type="journal article" date="2017" name="Int. J. Syst. Evol. Microbiol.">
        <title>Arachidicoccus ginsenosidivorans sp. nov., with ginsenoside-converting activity isolated from ginseng cultivating soil.</title>
        <authorList>
            <person name="Siddiqi M.Z."/>
            <person name="Aslam Z."/>
            <person name="Im W.T."/>
        </authorList>
    </citation>
    <scope>NUCLEOTIDE SEQUENCE [LARGE SCALE GENOMIC DNA]</scope>
    <source>
        <strain evidence="3 4">Gsoil 809</strain>
    </source>
</reference>
<dbReference type="Pfam" id="PF00857">
    <property type="entry name" value="Isochorismatase"/>
    <property type="match status" value="1"/>
</dbReference>
<keyword evidence="1 3" id="KW-0378">Hydrolase</keyword>
<name>A0A5B8VK90_9BACT</name>
<dbReference type="CDD" id="cd00431">
    <property type="entry name" value="cysteine_hydrolases"/>
    <property type="match status" value="1"/>
</dbReference>
<dbReference type="InterPro" id="IPR050272">
    <property type="entry name" value="Isochorismatase-like_hydrls"/>
</dbReference>
<dbReference type="InterPro" id="IPR036380">
    <property type="entry name" value="Isochorismatase-like_sf"/>
</dbReference>
<dbReference type="PANTHER" id="PTHR43540:SF1">
    <property type="entry name" value="ISOCHORISMATASE HYDROLASE"/>
    <property type="match status" value="1"/>
</dbReference>
<gene>
    <name evidence="3" type="ORF">FSB73_08750</name>
</gene>
<protein>
    <submittedName>
        <fullName evidence="3">Cysteine hydrolase</fullName>
    </submittedName>
</protein>
<evidence type="ECO:0000313" key="3">
    <source>
        <dbReference type="EMBL" id="QEC71739.1"/>
    </source>
</evidence>
<proteinExistence type="predicted"/>
<dbReference type="PANTHER" id="PTHR43540">
    <property type="entry name" value="PEROXYUREIDOACRYLATE/UREIDOACRYLATE AMIDOHYDROLASE-RELATED"/>
    <property type="match status" value="1"/>
</dbReference>
<dbReference type="EMBL" id="CP042434">
    <property type="protein sequence ID" value="QEC71739.1"/>
    <property type="molecule type" value="Genomic_DNA"/>
</dbReference>
<dbReference type="SUPFAM" id="SSF52499">
    <property type="entry name" value="Isochorismatase-like hydrolases"/>
    <property type="match status" value="1"/>
</dbReference>
<dbReference type="RefSeq" id="WP_146781116.1">
    <property type="nucleotide sequence ID" value="NZ_CP042434.1"/>
</dbReference>
<dbReference type="Proteomes" id="UP000321291">
    <property type="component" value="Chromosome"/>
</dbReference>
<dbReference type="OrthoDB" id="9785724at2"/>
<evidence type="ECO:0000259" key="2">
    <source>
        <dbReference type="Pfam" id="PF00857"/>
    </source>
</evidence>